<dbReference type="InterPro" id="IPR036095">
    <property type="entry name" value="PTS_EIIB-like_sf"/>
</dbReference>
<dbReference type="Pfam" id="PF02302">
    <property type="entry name" value="PTS_IIB"/>
    <property type="match status" value="1"/>
</dbReference>
<protein>
    <submittedName>
        <fullName evidence="3">PTS system IIB component, Gat family</fullName>
    </submittedName>
</protein>
<proteinExistence type="predicted"/>
<dbReference type="AlphaFoldDB" id="A0A1I0E1A0"/>
<dbReference type="STRING" id="460384.SAMN05216313_105190"/>
<dbReference type="EMBL" id="FOIM01000005">
    <property type="protein sequence ID" value="SET38498.1"/>
    <property type="molecule type" value="Genomic_DNA"/>
</dbReference>
<dbReference type="GeneID" id="93276529"/>
<gene>
    <name evidence="3" type="ORF">SAMN05216313_105190</name>
</gene>
<dbReference type="GO" id="GO:0009401">
    <property type="term" value="P:phosphoenolpyruvate-dependent sugar phosphotransferase system"/>
    <property type="evidence" value="ECO:0007669"/>
    <property type="project" value="InterPro"/>
</dbReference>
<keyword evidence="4" id="KW-1185">Reference proteome</keyword>
<dbReference type="InterPro" id="IPR013011">
    <property type="entry name" value="PTS_EIIB_2"/>
</dbReference>
<evidence type="ECO:0000313" key="3">
    <source>
        <dbReference type="EMBL" id="SET38498.1"/>
    </source>
</evidence>
<dbReference type="Proteomes" id="UP000198508">
    <property type="component" value="Unassembled WGS sequence"/>
</dbReference>
<name>A0A1I0E1A0_9FIRM</name>
<evidence type="ECO:0000256" key="1">
    <source>
        <dbReference type="ARBA" id="ARBA00022679"/>
    </source>
</evidence>
<sequence>MGKKSIKLLTVCGSGIVTSSMIANKLTEMFEDEGYEVSAMEANPSEMGTYLARDKYDLVAYASPIDEDELNGTPALPAIGLITGLGEDEFLEKALEIFKAAGK</sequence>
<reference evidence="4" key="1">
    <citation type="submission" date="2016-10" db="EMBL/GenBank/DDBJ databases">
        <authorList>
            <person name="Varghese N."/>
            <person name="Submissions S."/>
        </authorList>
    </citation>
    <scope>NUCLEOTIDE SEQUENCE [LARGE SCALE GENOMIC DNA]</scope>
    <source>
        <strain evidence="4">NLAE-zl-G277</strain>
    </source>
</reference>
<dbReference type="SUPFAM" id="SSF52794">
    <property type="entry name" value="PTS system IIB component-like"/>
    <property type="match status" value="1"/>
</dbReference>
<keyword evidence="1" id="KW-0808">Transferase</keyword>
<dbReference type="PROSITE" id="PS51099">
    <property type="entry name" value="PTS_EIIB_TYPE_2"/>
    <property type="match status" value="1"/>
</dbReference>
<dbReference type="InterPro" id="IPR003501">
    <property type="entry name" value="PTS_EIIB_2/3"/>
</dbReference>
<dbReference type="GO" id="GO:0008982">
    <property type="term" value="F:protein-N(PI)-phosphohistidine-sugar phosphotransferase activity"/>
    <property type="evidence" value="ECO:0007669"/>
    <property type="project" value="InterPro"/>
</dbReference>
<dbReference type="RefSeq" id="WP_024736918.1">
    <property type="nucleotide sequence ID" value="NZ_CABJCG010000004.1"/>
</dbReference>
<evidence type="ECO:0000259" key="2">
    <source>
        <dbReference type="PROSITE" id="PS51099"/>
    </source>
</evidence>
<feature type="domain" description="PTS EIIB type-2" evidence="2">
    <location>
        <begin position="6"/>
        <end position="102"/>
    </location>
</feature>
<accession>A0A1I0E1A0</accession>
<evidence type="ECO:0000313" key="4">
    <source>
        <dbReference type="Proteomes" id="UP000198508"/>
    </source>
</evidence>
<dbReference type="Gene3D" id="3.40.50.2300">
    <property type="match status" value="1"/>
</dbReference>
<organism evidence="3 4">
    <name type="scientific">Enterocloster lavalensis</name>
    <dbReference type="NCBI Taxonomy" id="460384"/>
    <lineage>
        <taxon>Bacteria</taxon>
        <taxon>Bacillati</taxon>
        <taxon>Bacillota</taxon>
        <taxon>Clostridia</taxon>
        <taxon>Lachnospirales</taxon>
        <taxon>Lachnospiraceae</taxon>
        <taxon>Enterocloster</taxon>
    </lineage>
</organism>